<gene>
    <name evidence="2" type="ORF">SCMU_40450</name>
</gene>
<reference evidence="2 3" key="1">
    <citation type="journal article" date="2021" name="J. Biosci. Bioeng.">
        <title>Identification and characterization of a chc gene cluster responsible for the aromatization pathway of cyclohexanecarboxylate degradation in Sinomonas cyclohexanicum ATCC 51369.</title>
        <authorList>
            <person name="Yamamoto T."/>
            <person name="Hasegawa Y."/>
            <person name="Lau P.C.K."/>
            <person name="Iwaki H."/>
        </authorList>
    </citation>
    <scope>NUCLEOTIDE SEQUENCE [LARGE SCALE GENOMIC DNA]</scope>
    <source>
        <strain evidence="2 3">ATCC 51369</strain>
    </source>
</reference>
<dbReference type="SMART" id="SM00257">
    <property type="entry name" value="LysM"/>
    <property type="match status" value="1"/>
</dbReference>
<organism evidence="2 3">
    <name type="scientific">Sinomonas cyclohexanicum</name>
    <name type="common">Corynebacterium cyclohexanicum</name>
    <dbReference type="NCBI Taxonomy" id="322009"/>
    <lineage>
        <taxon>Bacteria</taxon>
        <taxon>Bacillati</taxon>
        <taxon>Actinomycetota</taxon>
        <taxon>Actinomycetes</taxon>
        <taxon>Micrococcales</taxon>
        <taxon>Micrococcaceae</taxon>
        <taxon>Sinomonas</taxon>
    </lineage>
</organism>
<dbReference type="Pfam" id="PF01476">
    <property type="entry name" value="LysM"/>
    <property type="match status" value="1"/>
</dbReference>
<keyword evidence="3" id="KW-1185">Reference proteome</keyword>
<evidence type="ECO:0000313" key="2">
    <source>
        <dbReference type="EMBL" id="BCT78203.1"/>
    </source>
</evidence>
<sequence length="205" mass="21033">MPPVCAPQLAGGEAHSLWRGAIGGASLVGTPSRRETGGMSILPQISLRTPLPFDILGAQVVVAGLGSAFEGVYGSVVVRDGAGHIVAESNLMGGGNGFSLFHSAFGLGTPTTPEGTVTVEGTNPSGLPENAASVTVPVTFGRTLMGGTYSGFTLHTVVPGDTLSGIAQQFYGDPNEYGRIFTANRDILFDPNVIYPGEALRIPFA</sequence>
<protein>
    <recommendedName>
        <fullName evidence="1">LysM domain-containing protein</fullName>
    </recommendedName>
</protein>
<evidence type="ECO:0000259" key="1">
    <source>
        <dbReference type="PROSITE" id="PS51782"/>
    </source>
</evidence>
<dbReference type="InterPro" id="IPR018392">
    <property type="entry name" value="LysM"/>
</dbReference>
<evidence type="ECO:0000313" key="3">
    <source>
        <dbReference type="Proteomes" id="UP001319861"/>
    </source>
</evidence>
<proteinExistence type="predicted"/>
<dbReference type="Pfam" id="PF10648">
    <property type="entry name" value="Gmad2"/>
    <property type="match status" value="1"/>
</dbReference>
<accession>A0ABM7Q0V4</accession>
<dbReference type="InterPro" id="IPR018911">
    <property type="entry name" value="Gmad2_Ig-like_dom"/>
</dbReference>
<feature type="domain" description="LysM" evidence="1">
    <location>
        <begin position="153"/>
        <end position="202"/>
    </location>
</feature>
<dbReference type="PANTHER" id="PTHR34700:SF4">
    <property type="entry name" value="PHAGE-LIKE ELEMENT PBSX PROTEIN XKDP"/>
    <property type="match status" value="1"/>
</dbReference>
<dbReference type="Gene3D" id="3.10.350.10">
    <property type="entry name" value="LysM domain"/>
    <property type="match status" value="1"/>
</dbReference>
<dbReference type="InterPro" id="IPR036779">
    <property type="entry name" value="LysM_dom_sf"/>
</dbReference>
<dbReference type="CDD" id="cd00118">
    <property type="entry name" value="LysM"/>
    <property type="match status" value="1"/>
</dbReference>
<dbReference type="InterPro" id="IPR052196">
    <property type="entry name" value="Bact_Kbp"/>
</dbReference>
<dbReference type="SUPFAM" id="SSF54106">
    <property type="entry name" value="LysM domain"/>
    <property type="match status" value="1"/>
</dbReference>
<dbReference type="PANTHER" id="PTHR34700">
    <property type="entry name" value="POTASSIUM BINDING PROTEIN KBP"/>
    <property type="match status" value="1"/>
</dbReference>
<dbReference type="PROSITE" id="PS51782">
    <property type="entry name" value="LYSM"/>
    <property type="match status" value="1"/>
</dbReference>
<dbReference type="EMBL" id="AP024525">
    <property type="protein sequence ID" value="BCT78203.1"/>
    <property type="molecule type" value="Genomic_DNA"/>
</dbReference>
<name>A0ABM7Q0V4_SINCY</name>
<dbReference type="Proteomes" id="UP001319861">
    <property type="component" value="Chromosome"/>
</dbReference>